<proteinExistence type="predicted"/>
<dbReference type="SUPFAM" id="SSF103642">
    <property type="entry name" value="Sec-C motif"/>
    <property type="match status" value="1"/>
</dbReference>
<dbReference type="Pfam" id="PF02810">
    <property type="entry name" value="SEC-C"/>
    <property type="match status" value="1"/>
</dbReference>
<dbReference type="Pfam" id="PF14022">
    <property type="entry name" value="DUF4238"/>
    <property type="match status" value="1"/>
</dbReference>
<name>A0ABW5PHR1_9BACL</name>
<dbReference type="RefSeq" id="WP_377604714.1">
    <property type="nucleotide sequence ID" value="NZ_JBHUME010000010.1"/>
</dbReference>
<gene>
    <name evidence="1" type="ORF">ACFSUF_17255</name>
</gene>
<dbReference type="EMBL" id="JBHUME010000010">
    <property type="protein sequence ID" value="MFD2614158.1"/>
    <property type="molecule type" value="Genomic_DNA"/>
</dbReference>
<evidence type="ECO:0000313" key="2">
    <source>
        <dbReference type="Proteomes" id="UP001597541"/>
    </source>
</evidence>
<protein>
    <submittedName>
        <fullName evidence="1">DUF4238 domain-containing protein</fullName>
    </submittedName>
</protein>
<comment type="caution">
    <text evidence="1">The sequence shown here is derived from an EMBL/GenBank/DDBJ whole genome shotgun (WGS) entry which is preliminary data.</text>
</comment>
<evidence type="ECO:0000313" key="1">
    <source>
        <dbReference type="EMBL" id="MFD2614158.1"/>
    </source>
</evidence>
<dbReference type="Gene3D" id="3.10.450.50">
    <property type="match status" value="1"/>
</dbReference>
<dbReference type="InterPro" id="IPR025332">
    <property type="entry name" value="DUF4238"/>
</dbReference>
<dbReference type="Proteomes" id="UP001597541">
    <property type="component" value="Unassembled WGS sequence"/>
</dbReference>
<dbReference type="InterPro" id="IPR004027">
    <property type="entry name" value="SEC_C_motif"/>
</dbReference>
<accession>A0ABW5PHR1</accession>
<sequence>MSDIVKNQHYIPQSVLKHFAFDGRVYEALVEEKKEPYQTPYNRSMSERYTYEHPYLTQNKLEKFFQDIEDDYAPAIVETLRLIKLYETGEETIDVIEKHVQAYLEAIIIYYYRSGALLHEFSHETKTKETRIAVLLDKLLNTSYIKKLGKTLREFYEFAIIKSDQNHFLISDQYISTVALRIKSRFGNVSNRHLGMKDVMILVPFSSQYYVVFYNGRKPDYIQPKTLNLLTGEEVLDINKVIINNSYKKCVGREKNALIEALSYFEWSSPSSVYIGHHSGRVSGSTLKKEIFFYERDKKAWELFTDPMHFSQYNDLGRNDPCGCNSGKKFKLCCYVEYEEVKRIWRTIKDKNLALNVSVHPTAQVEQSIFSF</sequence>
<organism evidence="1 2">
    <name type="scientific">Paenibacillus gansuensis</name>
    <dbReference type="NCBI Taxonomy" id="306542"/>
    <lineage>
        <taxon>Bacteria</taxon>
        <taxon>Bacillati</taxon>
        <taxon>Bacillota</taxon>
        <taxon>Bacilli</taxon>
        <taxon>Bacillales</taxon>
        <taxon>Paenibacillaceae</taxon>
        <taxon>Paenibacillus</taxon>
    </lineage>
</organism>
<reference evidence="2" key="1">
    <citation type="journal article" date="2019" name="Int. J. Syst. Evol. Microbiol.">
        <title>The Global Catalogue of Microorganisms (GCM) 10K type strain sequencing project: providing services to taxonomists for standard genome sequencing and annotation.</title>
        <authorList>
            <consortium name="The Broad Institute Genomics Platform"/>
            <consortium name="The Broad Institute Genome Sequencing Center for Infectious Disease"/>
            <person name="Wu L."/>
            <person name="Ma J."/>
        </authorList>
    </citation>
    <scope>NUCLEOTIDE SEQUENCE [LARGE SCALE GENOMIC DNA]</scope>
    <source>
        <strain evidence="2">KCTC 3950</strain>
    </source>
</reference>
<keyword evidence="2" id="KW-1185">Reference proteome</keyword>